<dbReference type="AlphaFoldDB" id="M2WCM4"/>
<reference evidence="1 2" key="1">
    <citation type="journal article" date="2014" name="Genome Announc.">
        <title>Draft Genome Sequence of Kocuria palustris PEL.</title>
        <authorList>
            <person name="Sharma G."/>
            <person name="Khatri I."/>
            <person name="Subramanian S."/>
        </authorList>
    </citation>
    <scope>NUCLEOTIDE SEQUENCE [LARGE SCALE GENOMIC DNA]</scope>
    <source>
        <strain evidence="1 2">PEL</strain>
    </source>
</reference>
<keyword evidence="2" id="KW-1185">Reference proteome</keyword>
<dbReference type="Proteomes" id="UP000009877">
    <property type="component" value="Unassembled WGS sequence"/>
</dbReference>
<proteinExistence type="predicted"/>
<name>M2WCM4_9MICC</name>
<sequence>MSQLLSLFDDWCAATGTAPEDLDEAVLERFAHQVQPNQAVLSALRRRLSPPVSAAPAWPALLREDLQALNHVLRVGTASIQLTGHDWQHRVRLRRMLAIAVLIAPVEAGGAGLSRAEVSALNPASMTRLREQLGTAEATAECPRCALWSWLCVIGLNRHWSRAAVRERENFPDELDDAAHRHECPDPEPDWQLWSEEASLMPSMDQHGYLELHTSLHPSSLSVVIAQIADLGMRPAPKQIPMHPAGPSATKARPRITAQREREILAEADALEARMRRLFEAMR</sequence>
<comment type="caution">
    <text evidence="1">The sequence shown here is derived from an EMBL/GenBank/DDBJ whole genome shotgun (WGS) entry which is preliminary data.</text>
</comment>
<organism evidence="1 2">
    <name type="scientific">Kocuria palustris PEL</name>
    <dbReference type="NCBI Taxonomy" id="1236550"/>
    <lineage>
        <taxon>Bacteria</taxon>
        <taxon>Bacillati</taxon>
        <taxon>Actinomycetota</taxon>
        <taxon>Actinomycetes</taxon>
        <taxon>Micrococcales</taxon>
        <taxon>Micrococcaceae</taxon>
        <taxon>Kocuria</taxon>
    </lineage>
</organism>
<gene>
    <name evidence="1" type="ORF">C884_00706</name>
</gene>
<accession>M2WCM4</accession>
<dbReference type="RefSeq" id="WP_006215130.1">
    <property type="nucleotide sequence ID" value="NZ_ANHZ02000017.1"/>
</dbReference>
<protein>
    <submittedName>
        <fullName evidence="1">Uncharacterized protein</fullName>
    </submittedName>
</protein>
<evidence type="ECO:0000313" key="2">
    <source>
        <dbReference type="Proteomes" id="UP000009877"/>
    </source>
</evidence>
<dbReference type="EMBL" id="ANHZ02000017">
    <property type="protein sequence ID" value="EME36227.1"/>
    <property type="molecule type" value="Genomic_DNA"/>
</dbReference>
<evidence type="ECO:0000313" key="1">
    <source>
        <dbReference type="EMBL" id="EME36227.1"/>
    </source>
</evidence>